<accession>A0A1Q9DCZ8</accession>
<feature type="compositionally biased region" description="Basic and acidic residues" evidence="1">
    <location>
        <begin position="308"/>
        <end position="323"/>
    </location>
</feature>
<keyword evidence="4" id="KW-1185">Reference proteome</keyword>
<feature type="compositionally biased region" description="Basic and acidic residues" evidence="1">
    <location>
        <begin position="408"/>
        <end position="436"/>
    </location>
</feature>
<dbReference type="AlphaFoldDB" id="A0A1Q9DCZ8"/>
<dbReference type="EMBL" id="LSRX01000600">
    <property type="protein sequence ID" value="OLP92940.1"/>
    <property type="molecule type" value="Genomic_DNA"/>
</dbReference>
<dbReference type="Proteomes" id="UP000186817">
    <property type="component" value="Unassembled WGS sequence"/>
</dbReference>
<evidence type="ECO:0000256" key="2">
    <source>
        <dbReference type="SAM" id="Phobius"/>
    </source>
</evidence>
<feature type="compositionally biased region" description="Basic residues" evidence="1">
    <location>
        <begin position="392"/>
        <end position="401"/>
    </location>
</feature>
<evidence type="ECO:0000313" key="4">
    <source>
        <dbReference type="Proteomes" id="UP000186817"/>
    </source>
</evidence>
<gene>
    <name evidence="3" type="ORF">AK812_SmicGene25195</name>
</gene>
<feature type="transmembrane region" description="Helical" evidence="2">
    <location>
        <begin position="7"/>
        <end position="26"/>
    </location>
</feature>
<name>A0A1Q9DCZ8_SYMMI</name>
<keyword evidence="2" id="KW-1133">Transmembrane helix</keyword>
<sequence>MVGVRESFLPAWTACLLYFIVATWPVTTIPAKGDDSFATAVFPNAGTSTLLQHDGWHTSSPLLQGIHLEGLQRPLPLSHELVYSLKMRDQKHSVSCTVEGVAMQPDSQLQTTYLQLPDVGPQKQVFPVSPQVFLGSQLPAYREELNTRSVAHHIEPATSACKTHRALSAAVCNETNALGDGAQGQVGTAPGLMDMSGSRSAQTRQPNQGVLFMDLSWTEQQEVADQPQPENAETWWNQQWRGQWWGDQWWEDQGWTETGPGLSMASSSSSPASLPLTSIQPLVEESATLDGGASAEGLVEDGATEQASHAEPHPAPGTDRDDVLSPAAELGLDAGTHSGTARGPAMEPVGPLETNLGSTEAIAVDVDVPASSSTVVSSPEMLPVGRPPTPPRARRKRRRRPSSSSSELRPDDEGGRYDDLENYNRREDESTLDYHRRQSMKKYYSKPRAPPGPSQKEGQQVTRR</sequence>
<evidence type="ECO:0000313" key="3">
    <source>
        <dbReference type="EMBL" id="OLP92940.1"/>
    </source>
</evidence>
<protein>
    <submittedName>
        <fullName evidence="3">Uncharacterized protein</fullName>
    </submittedName>
</protein>
<feature type="region of interest" description="Disordered" evidence="1">
    <location>
        <begin position="373"/>
        <end position="464"/>
    </location>
</feature>
<proteinExistence type="predicted"/>
<feature type="region of interest" description="Disordered" evidence="1">
    <location>
        <begin position="303"/>
        <end position="353"/>
    </location>
</feature>
<reference evidence="3 4" key="1">
    <citation type="submission" date="2016-02" db="EMBL/GenBank/DDBJ databases">
        <title>Genome analysis of coral dinoflagellate symbionts highlights evolutionary adaptations to a symbiotic lifestyle.</title>
        <authorList>
            <person name="Aranda M."/>
            <person name="Li Y."/>
            <person name="Liew Y.J."/>
            <person name="Baumgarten S."/>
            <person name="Simakov O."/>
            <person name="Wilson M."/>
            <person name="Piel J."/>
            <person name="Ashoor H."/>
            <person name="Bougouffa S."/>
            <person name="Bajic V.B."/>
            <person name="Ryu T."/>
            <person name="Ravasi T."/>
            <person name="Bayer T."/>
            <person name="Micklem G."/>
            <person name="Kim H."/>
            <person name="Bhak J."/>
            <person name="Lajeunesse T.C."/>
            <person name="Voolstra C.R."/>
        </authorList>
    </citation>
    <scope>NUCLEOTIDE SEQUENCE [LARGE SCALE GENOMIC DNA]</scope>
    <source>
        <strain evidence="3 4">CCMP2467</strain>
    </source>
</reference>
<feature type="region of interest" description="Disordered" evidence="1">
    <location>
        <begin position="252"/>
        <end position="275"/>
    </location>
</feature>
<keyword evidence="2" id="KW-0812">Transmembrane</keyword>
<organism evidence="3 4">
    <name type="scientific">Symbiodinium microadriaticum</name>
    <name type="common">Dinoflagellate</name>
    <name type="synonym">Zooxanthella microadriatica</name>
    <dbReference type="NCBI Taxonomy" id="2951"/>
    <lineage>
        <taxon>Eukaryota</taxon>
        <taxon>Sar</taxon>
        <taxon>Alveolata</taxon>
        <taxon>Dinophyceae</taxon>
        <taxon>Suessiales</taxon>
        <taxon>Symbiodiniaceae</taxon>
        <taxon>Symbiodinium</taxon>
    </lineage>
</organism>
<evidence type="ECO:0000256" key="1">
    <source>
        <dbReference type="SAM" id="MobiDB-lite"/>
    </source>
</evidence>
<keyword evidence="2" id="KW-0472">Membrane</keyword>
<comment type="caution">
    <text evidence="3">The sequence shown here is derived from an EMBL/GenBank/DDBJ whole genome shotgun (WGS) entry which is preliminary data.</text>
</comment>